<evidence type="ECO:0000256" key="4">
    <source>
        <dbReference type="HAMAP-Rule" id="MF_00528"/>
    </source>
</evidence>
<sequence>MDKSSLVLASGSPRRKELLTQLGYEFSVLVTDIEEQQQPDEDAQAYVKRLSLDKAKAALDLIAEQEPKSDSLIALGSNNIVVLGSDTVVVSQGQVLEKPRDLADCKRMLTQLSDQRHQVMTAVSVVSADKQKTEIVITDVWFKPLSEQEIEKYWQTGEPCDKAGSYGIQGLGGRFVTRIEGSYYAVVGLPLFETDQLLQEFL</sequence>
<comment type="catalytic activity">
    <reaction evidence="4">
        <text>UTP + H2O = UMP + diphosphate + H(+)</text>
        <dbReference type="Rhea" id="RHEA:29395"/>
        <dbReference type="ChEBI" id="CHEBI:15377"/>
        <dbReference type="ChEBI" id="CHEBI:15378"/>
        <dbReference type="ChEBI" id="CHEBI:33019"/>
        <dbReference type="ChEBI" id="CHEBI:46398"/>
        <dbReference type="ChEBI" id="CHEBI:57865"/>
        <dbReference type="EC" id="3.6.1.9"/>
    </reaction>
</comment>
<proteinExistence type="inferred from homology"/>
<comment type="function">
    <text evidence="4">Nucleoside triphosphate pyrophosphatase that hydrolyzes dTTP and UTP. May have a dual role in cell division arrest and in preventing the incorporation of modified nucleotides into cellular nucleic acids.</text>
</comment>
<comment type="caution">
    <text evidence="4">Lacks conserved residue(s) required for the propagation of feature annotation.</text>
</comment>
<dbReference type="RefSeq" id="WP_255231549.1">
    <property type="nucleotide sequence ID" value="NZ_CP090614.1"/>
</dbReference>
<evidence type="ECO:0000313" key="5">
    <source>
        <dbReference type="EMBL" id="UTT85691.1"/>
    </source>
</evidence>
<keyword evidence="4" id="KW-0963">Cytoplasm</keyword>
<dbReference type="PANTHER" id="PTHR43213">
    <property type="entry name" value="BIFUNCTIONAL DTTP/UTP PYROPHOSPHATASE/METHYLTRANSFERASE PROTEIN-RELATED"/>
    <property type="match status" value="1"/>
</dbReference>
<evidence type="ECO:0000256" key="3">
    <source>
        <dbReference type="ARBA" id="ARBA00023080"/>
    </source>
</evidence>
<reference evidence="5" key="1">
    <citation type="submission" date="2022-01" db="EMBL/GenBank/DDBJ databases">
        <title>Alginate degradation mechanism of Vibrio pelagius WXL662.</title>
        <authorList>
            <person name="He X."/>
        </authorList>
    </citation>
    <scope>NUCLEOTIDE SEQUENCE</scope>
    <source>
        <strain evidence="5">WXL662</strain>
    </source>
</reference>
<dbReference type="NCBIfam" id="TIGR00172">
    <property type="entry name" value="maf"/>
    <property type="match status" value="1"/>
</dbReference>
<dbReference type="InterPro" id="IPR003697">
    <property type="entry name" value="Maf-like"/>
</dbReference>
<comment type="similarity">
    <text evidence="4">Belongs to the Maf family. YhdE subfamily.</text>
</comment>
<comment type="subcellular location">
    <subcellularLocation>
        <location evidence="4">Cytoplasm</location>
    </subcellularLocation>
</comment>
<dbReference type="PANTHER" id="PTHR43213:SF5">
    <property type="entry name" value="BIFUNCTIONAL DTTP_UTP PYROPHOSPHATASE_METHYLTRANSFERASE PROTEIN-RELATED"/>
    <property type="match status" value="1"/>
</dbReference>
<dbReference type="Gene3D" id="3.90.950.10">
    <property type="match status" value="1"/>
</dbReference>
<keyword evidence="2 4" id="KW-0378">Hydrolase</keyword>
<dbReference type="HAMAP" id="MF_00528">
    <property type="entry name" value="Maf"/>
    <property type="match status" value="1"/>
</dbReference>
<dbReference type="PIRSF" id="PIRSF006305">
    <property type="entry name" value="Maf"/>
    <property type="match status" value="1"/>
</dbReference>
<evidence type="ECO:0000313" key="6">
    <source>
        <dbReference type="Proteomes" id="UP001059120"/>
    </source>
</evidence>
<keyword evidence="3 4" id="KW-0546">Nucleotide metabolism</keyword>
<feature type="site" description="Important for substrate specificity" evidence="4">
    <location>
        <position position="87"/>
    </location>
</feature>
<dbReference type="Proteomes" id="UP001059120">
    <property type="component" value="Chromosome 1"/>
</dbReference>
<evidence type="ECO:0000256" key="2">
    <source>
        <dbReference type="ARBA" id="ARBA00022801"/>
    </source>
</evidence>
<dbReference type="EMBL" id="CP090614">
    <property type="protein sequence ID" value="UTT85691.1"/>
    <property type="molecule type" value="Genomic_DNA"/>
</dbReference>
<evidence type="ECO:0000256" key="1">
    <source>
        <dbReference type="ARBA" id="ARBA00001968"/>
    </source>
</evidence>
<dbReference type="SUPFAM" id="SSF52972">
    <property type="entry name" value="ITPase-like"/>
    <property type="match status" value="1"/>
</dbReference>
<feature type="site" description="Important for substrate specificity" evidence="4">
    <location>
        <position position="14"/>
    </location>
</feature>
<dbReference type="InterPro" id="IPR029001">
    <property type="entry name" value="ITPase-like_fam"/>
</dbReference>
<protein>
    <recommendedName>
        <fullName evidence="4">dTTP/UTP pyrophosphatase</fullName>
        <shortName evidence="4">dTTPase/UTPase</shortName>
        <ecNumber evidence="4">3.6.1.9</ecNumber>
    </recommendedName>
    <alternativeName>
        <fullName evidence="4">Nucleoside triphosphate pyrophosphatase</fullName>
    </alternativeName>
    <alternativeName>
        <fullName evidence="4">Nucleotide pyrophosphatase</fullName>
        <shortName evidence="4">Nucleotide PPase</shortName>
    </alternativeName>
</protein>
<feature type="active site" description="Proton acceptor" evidence="4">
    <location>
        <position position="86"/>
    </location>
</feature>
<dbReference type="Pfam" id="PF02545">
    <property type="entry name" value="Maf"/>
    <property type="match status" value="1"/>
</dbReference>
<accession>A0ABY5G7K2</accession>
<comment type="catalytic activity">
    <reaction evidence="4">
        <text>dTTP + H2O = dTMP + diphosphate + H(+)</text>
        <dbReference type="Rhea" id="RHEA:28534"/>
        <dbReference type="ChEBI" id="CHEBI:15377"/>
        <dbReference type="ChEBI" id="CHEBI:15378"/>
        <dbReference type="ChEBI" id="CHEBI:33019"/>
        <dbReference type="ChEBI" id="CHEBI:37568"/>
        <dbReference type="ChEBI" id="CHEBI:63528"/>
        <dbReference type="EC" id="3.6.1.9"/>
    </reaction>
</comment>
<gene>
    <name evidence="5" type="ORF">LZI70_05295</name>
</gene>
<dbReference type="CDD" id="cd00555">
    <property type="entry name" value="Maf"/>
    <property type="match status" value="1"/>
</dbReference>
<name>A0ABY5G7K2_VIBPE</name>
<feature type="site" description="Important for substrate specificity" evidence="4">
    <location>
        <position position="169"/>
    </location>
</feature>
<keyword evidence="6" id="KW-1185">Reference proteome</keyword>
<dbReference type="EC" id="3.6.1.9" evidence="4"/>
<comment type="cofactor">
    <cofactor evidence="1 4">
        <name>a divalent metal cation</name>
        <dbReference type="ChEBI" id="CHEBI:60240"/>
    </cofactor>
</comment>
<organism evidence="5 6">
    <name type="scientific">Vibrio pelagius</name>
    <dbReference type="NCBI Taxonomy" id="28169"/>
    <lineage>
        <taxon>Bacteria</taxon>
        <taxon>Pseudomonadati</taxon>
        <taxon>Pseudomonadota</taxon>
        <taxon>Gammaproteobacteria</taxon>
        <taxon>Vibrionales</taxon>
        <taxon>Vibrionaceae</taxon>
        <taxon>Vibrio</taxon>
    </lineage>
</organism>